<gene>
    <name evidence="6" type="ORF">QK289_03035</name>
</gene>
<dbReference type="InterPro" id="IPR012292">
    <property type="entry name" value="Globin/Proto"/>
</dbReference>
<proteinExistence type="inferred from homology"/>
<evidence type="ECO:0000256" key="2">
    <source>
        <dbReference type="ARBA" id="ARBA00022617"/>
    </source>
</evidence>
<dbReference type="InterPro" id="IPR001486">
    <property type="entry name" value="Hemoglobin_trunc"/>
</dbReference>
<evidence type="ECO:0000256" key="4">
    <source>
        <dbReference type="ARBA" id="ARBA00023004"/>
    </source>
</evidence>
<reference evidence="6 7" key="1">
    <citation type="submission" date="2023-04" db="EMBL/GenBank/DDBJ databases">
        <title>Antarctic isolates genomes.</title>
        <authorList>
            <person name="Dimov S.G."/>
        </authorList>
    </citation>
    <scope>NUCLEOTIDE SEQUENCE [LARGE SCALE GENOMIC DNA]</scope>
    <source>
        <strain evidence="6 7">AL19</strain>
    </source>
</reference>
<dbReference type="InterPro" id="IPR009050">
    <property type="entry name" value="Globin-like_sf"/>
</dbReference>
<organism evidence="6 7">
    <name type="scientific">Exiguobacterium antarcticum</name>
    <dbReference type="NCBI Taxonomy" id="132920"/>
    <lineage>
        <taxon>Bacteria</taxon>
        <taxon>Bacillati</taxon>
        <taxon>Bacillota</taxon>
        <taxon>Bacilli</taxon>
        <taxon>Bacillales</taxon>
        <taxon>Bacillales Family XII. Incertae Sedis</taxon>
        <taxon>Exiguobacterium</taxon>
    </lineage>
</organism>
<evidence type="ECO:0000256" key="1">
    <source>
        <dbReference type="ARBA" id="ARBA00022448"/>
    </source>
</evidence>
<dbReference type="SUPFAM" id="SSF46458">
    <property type="entry name" value="Globin-like"/>
    <property type="match status" value="1"/>
</dbReference>
<keyword evidence="4" id="KW-0408">Iron</keyword>
<sequence>MLYEKLGKQPAIEQLVMRFYERVYVDDLLRPLFPADRQRVEHAQIVFLTQLTGGPKQYELYDERMNLAMIHRLLPIRRVHAERWIELMTAAIEETIQNQEAAALLIERLRIGAMNVLRICDAHQDG</sequence>
<evidence type="ECO:0000256" key="3">
    <source>
        <dbReference type="ARBA" id="ARBA00022723"/>
    </source>
</evidence>
<dbReference type="InterPro" id="IPR044203">
    <property type="entry name" value="GlbO/GLB3-like"/>
</dbReference>
<keyword evidence="3" id="KW-0479">Metal-binding</keyword>
<name>A0ABT6QZ53_9BACL</name>
<evidence type="ECO:0000256" key="5">
    <source>
        <dbReference type="ARBA" id="ARBA00034496"/>
    </source>
</evidence>
<accession>A0ABT6QZ53</accession>
<dbReference type="RefSeq" id="WP_014969717.1">
    <property type="nucleotide sequence ID" value="NZ_JANJYY010000003.1"/>
</dbReference>
<dbReference type="Proteomes" id="UP001243286">
    <property type="component" value="Unassembled WGS sequence"/>
</dbReference>
<dbReference type="PANTHER" id="PTHR47366">
    <property type="entry name" value="TWO-ON-TWO HEMOGLOBIN-3"/>
    <property type="match status" value="1"/>
</dbReference>
<evidence type="ECO:0000313" key="6">
    <source>
        <dbReference type="EMBL" id="MDI3233970.1"/>
    </source>
</evidence>
<keyword evidence="7" id="KW-1185">Reference proteome</keyword>
<dbReference type="EMBL" id="JASBQV010000003">
    <property type="protein sequence ID" value="MDI3233970.1"/>
    <property type="molecule type" value="Genomic_DNA"/>
</dbReference>
<dbReference type="Gene3D" id="1.10.490.10">
    <property type="entry name" value="Globins"/>
    <property type="match status" value="1"/>
</dbReference>
<keyword evidence="2" id="KW-0349">Heme</keyword>
<keyword evidence="1" id="KW-0813">Transport</keyword>
<protein>
    <submittedName>
        <fullName evidence="6">Globin</fullName>
    </submittedName>
</protein>
<evidence type="ECO:0000313" key="7">
    <source>
        <dbReference type="Proteomes" id="UP001243286"/>
    </source>
</evidence>
<comment type="caution">
    <text evidence="6">The sequence shown here is derived from an EMBL/GenBank/DDBJ whole genome shotgun (WGS) entry which is preliminary data.</text>
</comment>
<dbReference type="Pfam" id="PF01152">
    <property type="entry name" value="Bac_globin"/>
    <property type="match status" value="1"/>
</dbReference>
<comment type="similarity">
    <text evidence="5">Belongs to the truncated hemoglobin family. Group II subfamily.</text>
</comment>